<accession>A0A1N6GTP8</accession>
<dbReference type="InterPro" id="IPR000792">
    <property type="entry name" value="Tscrpt_reg_LuxR_C"/>
</dbReference>
<evidence type="ECO:0000259" key="2">
    <source>
        <dbReference type="PROSITE" id="PS51832"/>
    </source>
</evidence>
<dbReference type="InterPro" id="IPR036388">
    <property type="entry name" value="WH-like_DNA-bd_sf"/>
</dbReference>
<name>A0A1N6GTP8_9BURK</name>
<dbReference type="GO" id="GO:0006355">
    <property type="term" value="P:regulation of DNA-templated transcription"/>
    <property type="evidence" value="ECO:0007669"/>
    <property type="project" value="InterPro"/>
</dbReference>
<dbReference type="InterPro" id="IPR016032">
    <property type="entry name" value="Sig_transdc_resp-reg_C-effctor"/>
</dbReference>
<dbReference type="InterPro" id="IPR037522">
    <property type="entry name" value="HD_GYP_dom"/>
</dbReference>
<organism evidence="3 4">
    <name type="scientific">Paraburkholderia phenazinium</name>
    <dbReference type="NCBI Taxonomy" id="60549"/>
    <lineage>
        <taxon>Bacteria</taxon>
        <taxon>Pseudomonadati</taxon>
        <taxon>Pseudomonadota</taxon>
        <taxon>Betaproteobacteria</taxon>
        <taxon>Burkholderiales</taxon>
        <taxon>Burkholderiaceae</taxon>
        <taxon>Paraburkholderia</taxon>
    </lineage>
</organism>
<dbReference type="Gene3D" id="1.10.3210.10">
    <property type="entry name" value="Hypothetical protein af1432"/>
    <property type="match status" value="2"/>
</dbReference>
<evidence type="ECO:0000313" key="3">
    <source>
        <dbReference type="EMBL" id="SIO10899.1"/>
    </source>
</evidence>
<dbReference type="Pfam" id="PF13487">
    <property type="entry name" value="HD_5"/>
    <property type="match status" value="1"/>
</dbReference>
<dbReference type="Gene3D" id="1.10.10.10">
    <property type="entry name" value="Winged helix-like DNA-binding domain superfamily/Winged helix DNA-binding domain"/>
    <property type="match status" value="1"/>
</dbReference>
<proteinExistence type="predicted"/>
<dbReference type="Proteomes" id="UP000185151">
    <property type="component" value="Unassembled WGS sequence"/>
</dbReference>
<dbReference type="PRINTS" id="PR00038">
    <property type="entry name" value="HTHLUXR"/>
</dbReference>
<dbReference type="PROSITE" id="PS50043">
    <property type="entry name" value="HTH_LUXR_2"/>
    <property type="match status" value="1"/>
</dbReference>
<dbReference type="InterPro" id="IPR052020">
    <property type="entry name" value="Cyclic_di-GMP/3'3'-cGAMP_PDE"/>
</dbReference>
<dbReference type="CDD" id="cd06170">
    <property type="entry name" value="LuxR_C_like"/>
    <property type="match status" value="1"/>
</dbReference>
<dbReference type="SUPFAM" id="SSF109604">
    <property type="entry name" value="HD-domain/PDEase-like"/>
    <property type="match status" value="1"/>
</dbReference>
<evidence type="ECO:0000259" key="1">
    <source>
        <dbReference type="PROSITE" id="PS50043"/>
    </source>
</evidence>
<dbReference type="OrthoDB" id="9763857at2"/>
<dbReference type="AlphaFoldDB" id="A0A1N6GTP8"/>
<evidence type="ECO:0000313" key="4">
    <source>
        <dbReference type="Proteomes" id="UP000185151"/>
    </source>
</evidence>
<dbReference type="GO" id="GO:0003677">
    <property type="term" value="F:DNA binding"/>
    <property type="evidence" value="ECO:0007669"/>
    <property type="project" value="InterPro"/>
</dbReference>
<dbReference type="PANTHER" id="PTHR45228">
    <property type="entry name" value="CYCLIC DI-GMP PHOSPHODIESTERASE TM_0186-RELATED"/>
    <property type="match status" value="1"/>
</dbReference>
<dbReference type="SMART" id="SM00421">
    <property type="entry name" value="HTH_LUXR"/>
    <property type="match status" value="1"/>
</dbReference>
<dbReference type="SUPFAM" id="SSF46894">
    <property type="entry name" value="C-terminal effector domain of the bipartite response regulators"/>
    <property type="match status" value="1"/>
</dbReference>
<reference evidence="3 4" key="1">
    <citation type="submission" date="2016-11" db="EMBL/GenBank/DDBJ databases">
        <authorList>
            <person name="Jaros S."/>
            <person name="Januszkiewicz K."/>
            <person name="Wedrychowicz H."/>
        </authorList>
    </citation>
    <scope>NUCLEOTIDE SEQUENCE [LARGE SCALE GENOMIC DNA]</scope>
    <source>
        <strain evidence="3 4">GAS95</strain>
    </source>
</reference>
<feature type="domain" description="HTH luxR-type" evidence="1">
    <location>
        <begin position="426"/>
        <end position="491"/>
    </location>
</feature>
<dbReference type="RefSeq" id="WP_074294464.1">
    <property type="nucleotide sequence ID" value="NZ_FSRU01000001.1"/>
</dbReference>
<gene>
    <name evidence="3" type="ORF">SAMN05444165_0960</name>
</gene>
<protein>
    <submittedName>
        <fullName evidence="3">HD domain-containing protein</fullName>
    </submittedName>
</protein>
<keyword evidence="4" id="KW-1185">Reference proteome</keyword>
<feature type="domain" description="HD-GYP" evidence="2">
    <location>
        <begin position="221"/>
        <end position="424"/>
    </location>
</feature>
<sequence>MADASTIRALDAVKALAFIGDLSMGQPTDHSLRTSWLAARLAAEAGHDDAQCCVVQEVSLLRWSGCTANAAGFSEWLGDDIGGREAMLAMRPGWGGEADVEGRMEATIQPLAQIHCEVSGEIARMLGLEEMTQTALRHIFEAWDGGGFPERLDGARVPQAVFLVALASDLEILSRVYGLEGAQTLIAQKAGRQYPAALSRIACERAAGWLAELDQQSAANRDATLDALPMQQSTAPEIVADVIDLKLPWMAGYSRRVAEAAAGCGTRLGFDAELRQRTYLAGLIHGMGRMAVSNAIWNTPGRLSPAAWEKVRLVPYWTARAGKQIGALARETEIASQAYERLDGSGYFRGAAGGAIGAEARVLAAAACWVALRSPRPWRAALSTDEAAAVLGEEVRAVRLDAGSVDALLSFETDGHEPAADRNRPAAARASLLSPREAEVLKHISLGASNKEVARTLQMSPSTVRTHVESVFRKLECSTRAAATLKASTLGLI</sequence>
<dbReference type="Pfam" id="PF00196">
    <property type="entry name" value="GerE"/>
    <property type="match status" value="1"/>
</dbReference>
<dbReference type="EMBL" id="FSRU01000001">
    <property type="protein sequence ID" value="SIO10899.1"/>
    <property type="molecule type" value="Genomic_DNA"/>
</dbReference>
<dbReference type="PROSITE" id="PS00622">
    <property type="entry name" value="HTH_LUXR_1"/>
    <property type="match status" value="1"/>
</dbReference>
<dbReference type="PROSITE" id="PS51832">
    <property type="entry name" value="HD_GYP"/>
    <property type="match status" value="1"/>
</dbReference>